<proteinExistence type="predicted"/>
<sequence length="158" mass="17903">MQRGYCNLAMEEVQVIEKINGDNPDVNDIDLICLYSALLHSNYKRQGKEHHSELQGQLARSRKNKSVDIDIFKKRYNSLSKAPPPRGILPSESGDNSGTNGNNEPLIMSLGQGSLRSISNEEDRDDRSEINNDNNERSNCDDYQHDDSSDISNVKFFR</sequence>
<feature type="region of interest" description="Disordered" evidence="1">
    <location>
        <begin position="75"/>
        <end position="158"/>
    </location>
</feature>
<accession>A0A420HI96</accession>
<evidence type="ECO:0000313" key="3">
    <source>
        <dbReference type="Proteomes" id="UP000286134"/>
    </source>
</evidence>
<dbReference type="EMBL" id="MCFK01007676">
    <property type="protein sequence ID" value="RKF57105.1"/>
    <property type="molecule type" value="Genomic_DNA"/>
</dbReference>
<dbReference type="AlphaFoldDB" id="A0A420HI96"/>
<gene>
    <name evidence="2" type="ORF">OnM2_076019</name>
</gene>
<dbReference type="Proteomes" id="UP000286134">
    <property type="component" value="Unassembled WGS sequence"/>
</dbReference>
<evidence type="ECO:0000256" key="1">
    <source>
        <dbReference type="SAM" id="MobiDB-lite"/>
    </source>
</evidence>
<protein>
    <submittedName>
        <fullName evidence="2">Uncharacterized protein</fullName>
    </submittedName>
</protein>
<name>A0A420HI96_9PEZI</name>
<comment type="caution">
    <text evidence="2">The sequence shown here is derived from an EMBL/GenBank/DDBJ whole genome shotgun (WGS) entry which is preliminary data.</text>
</comment>
<reference evidence="2 3" key="1">
    <citation type="journal article" date="2018" name="BMC Genomics">
        <title>Comparative genome analyses reveal sequence features reflecting distinct modes of host-adaptation between dicot and monocot powdery mildew.</title>
        <authorList>
            <person name="Wu Y."/>
            <person name="Ma X."/>
            <person name="Pan Z."/>
            <person name="Kale S.D."/>
            <person name="Song Y."/>
            <person name="King H."/>
            <person name="Zhang Q."/>
            <person name="Presley C."/>
            <person name="Deng X."/>
            <person name="Wei C.I."/>
            <person name="Xiao S."/>
        </authorList>
    </citation>
    <scope>NUCLEOTIDE SEQUENCE [LARGE SCALE GENOMIC DNA]</scope>
    <source>
        <strain evidence="2">UMSG2</strain>
    </source>
</reference>
<keyword evidence="3" id="KW-1185">Reference proteome</keyword>
<organism evidence="2 3">
    <name type="scientific">Erysiphe neolycopersici</name>
    <dbReference type="NCBI Taxonomy" id="212602"/>
    <lineage>
        <taxon>Eukaryota</taxon>
        <taxon>Fungi</taxon>
        <taxon>Dikarya</taxon>
        <taxon>Ascomycota</taxon>
        <taxon>Pezizomycotina</taxon>
        <taxon>Leotiomycetes</taxon>
        <taxon>Erysiphales</taxon>
        <taxon>Erysiphaceae</taxon>
        <taxon>Erysiphe</taxon>
    </lineage>
</organism>
<evidence type="ECO:0000313" key="2">
    <source>
        <dbReference type="EMBL" id="RKF57105.1"/>
    </source>
</evidence>
<feature type="compositionally biased region" description="Basic and acidic residues" evidence="1">
    <location>
        <begin position="119"/>
        <end position="148"/>
    </location>
</feature>
<feature type="compositionally biased region" description="Polar residues" evidence="1">
    <location>
        <begin position="93"/>
        <end position="103"/>
    </location>
</feature>